<keyword evidence="5" id="KW-1185">Reference proteome</keyword>
<gene>
    <name evidence="4" type="ORF">D9C73_015249</name>
</gene>
<keyword evidence="1" id="KW-1015">Disulfide bond</keyword>
<evidence type="ECO:0000313" key="4">
    <source>
        <dbReference type="EMBL" id="TKS81145.1"/>
    </source>
</evidence>
<dbReference type="AlphaFoldDB" id="A0A4U5V468"/>
<accession>A0A4U5V468</accession>
<evidence type="ECO:0000313" key="5">
    <source>
        <dbReference type="Proteomes" id="UP000298787"/>
    </source>
</evidence>
<keyword evidence="2" id="KW-0812">Transmembrane</keyword>
<dbReference type="EMBL" id="CM014090">
    <property type="protein sequence ID" value="TKS81145.1"/>
    <property type="molecule type" value="Genomic_DNA"/>
</dbReference>
<keyword evidence="2" id="KW-0472">Membrane</keyword>
<name>A0A4U5V468_COLLU</name>
<sequence length="248" mass="27969">MVTCSSYGGYPKNSMSWSIPGSQKVWKEVDSNVTEDPNTMMMNIISTAYFNCSKGELQHNRCSVGEVTSDMFRVCTPLRTTETIDYYAIPIATSALVVISIMALLLWKCKKRRTGAVAMDVRQEWGMDGQTDQVIILKPTIPWEDHMRGANEKNRDLHDRSVARASFCIGAMAKTPGDRCAASPPPVFSIHPSLAPRDRPAFHLLRPHLPLRREFRSGFNTFCMRRLTTLPSNHILLSGPRRQQQQVV</sequence>
<dbReference type="Gene3D" id="2.60.40.10">
    <property type="entry name" value="Immunoglobulins"/>
    <property type="match status" value="1"/>
</dbReference>
<evidence type="ECO:0000259" key="3">
    <source>
        <dbReference type="Pfam" id="PF08205"/>
    </source>
</evidence>
<dbReference type="Proteomes" id="UP000298787">
    <property type="component" value="Chromosome 13"/>
</dbReference>
<feature type="domain" description="CD80-like immunoglobulin C2-set" evidence="3">
    <location>
        <begin position="2"/>
        <end position="59"/>
    </location>
</feature>
<reference evidence="4 5" key="1">
    <citation type="submission" date="2019-01" db="EMBL/GenBank/DDBJ databases">
        <title>Genome Assembly of Collichthys lucidus.</title>
        <authorList>
            <person name="Cai M."/>
            <person name="Xiao S."/>
        </authorList>
    </citation>
    <scope>NUCLEOTIDE SEQUENCE [LARGE SCALE GENOMIC DNA]</scope>
    <source>
        <strain evidence="4">JT15FE1705JMU</strain>
        <tissue evidence="4">Muscle</tissue>
    </source>
</reference>
<keyword evidence="2" id="KW-1133">Transmembrane helix</keyword>
<organism evidence="4 5">
    <name type="scientific">Collichthys lucidus</name>
    <name type="common">Big head croaker</name>
    <name type="synonym">Sciaena lucida</name>
    <dbReference type="NCBI Taxonomy" id="240159"/>
    <lineage>
        <taxon>Eukaryota</taxon>
        <taxon>Metazoa</taxon>
        <taxon>Chordata</taxon>
        <taxon>Craniata</taxon>
        <taxon>Vertebrata</taxon>
        <taxon>Euteleostomi</taxon>
        <taxon>Actinopterygii</taxon>
        <taxon>Neopterygii</taxon>
        <taxon>Teleostei</taxon>
        <taxon>Neoteleostei</taxon>
        <taxon>Acanthomorphata</taxon>
        <taxon>Eupercaria</taxon>
        <taxon>Sciaenidae</taxon>
        <taxon>Collichthys</taxon>
    </lineage>
</organism>
<dbReference type="InterPro" id="IPR013783">
    <property type="entry name" value="Ig-like_fold"/>
</dbReference>
<feature type="transmembrane region" description="Helical" evidence="2">
    <location>
        <begin position="86"/>
        <end position="107"/>
    </location>
</feature>
<evidence type="ECO:0000256" key="1">
    <source>
        <dbReference type="ARBA" id="ARBA00023157"/>
    </source>
</evidence>
<protein>
    <recommendedName>
        <fullName evidence="3">CD80-like immunoglobulin C2-set domain-containing protein</fullName>
    </recommendedName>
</protein>
<dbReference type="InterPro" id="IPR013162">
    <property type="entry name" value="CD80_C2-set"/>
</dbReference>
<evidence type="ECO:0000256" key="2">
    <source>
        <dbReference type="SAM" id="Phobius"/>
    </source>
</evidence>
<proteinExistence type="predicted"/>
<dbReference type="Pfam" id="PF08205">
    <property type="entry name" value="C2-set_2"/>
    <property type="match status" value="1"/>
</dbReference>